<reference evidence="9 10" key="1">
    <citation type="submission" date="2019-06" db="EMBL/GenBank/DDBJ databases">
        <title>Sequencing the genomes of 1000 actinobacteria strains.</title>
        <authorList>
            <person name="Klenk H.-P."/>
        </authorList>
    </citation>
    <scope>NUCLEOTIDE SEQUENCE [LARGE SCALE GENOMIC DNA]</scope>
    <source>
        <strain evidence="9 10">DSM 45511</strain>
    </source>
</reference>
<feature type="region of interest" description="Disordered" evidence="5">
    <location>
        <begin position="308"/>
        <end position="333"/>
    </location>
</feature>
<evidence type="ECO:0000259" key="7">
    <source>
        <dbReference type="SMART" id="SM00862"/>
    </source>
</evidence>
<dbReference type="SMART" id="SM01043">
    <property type="entry name" value="BTAD"/>
    <property type="match status" value="1"/>
</dbReference>
<evidence type="ECO:0000256" key="3">
    <source>
        <dbReference type="ARBA" id="ARBA00023125"/>
    </source>
</evidence>
<dbReference type="InterPro" id="IPR051677">
    <property type="entry name" value="AfsR-DnrI-RedD_regulator"/>
</dbReference>
<evidence type="ECO:0000256" key="5">
    <source>
        <dbReference type="SAM" id="MobiDB-lite"/>
    </source>
</evidence>
<comment type="similarity">
    <text evidence="1">Belongs to the AfsR/DnrI/RedD regulatory family.</text>
</comment>
<dbReference type="Gene3D" id="1.25.40.10">
    <property type="entry name" value="Tetratricopeptide repeat domain"/>
    <property type="match status" value="1"/>
</dbReference>
<evidence type="ECO:0000256" key="2">
    <source>
        <dbReference type="ARBA" id="ARBA00023015"/>
    </source>
</evidence>
<dbReference type="EMBL" id="VFPH01000002">
    <property type="protein sequence ID" value="TQM39144.1"/>
    <property type="molecule type" value="Genomic_DNA"/>
</dbReference>
<dbReference type="Pfam" id="PF00486">
    <property type="entry name" value="Trans_reg_C"/>
    <property type="match status" value="1"/>
</dbReference>
<proteinExistence type="inferred from homology"/>
<dbReference type="SUPFAM" id="SSF46894">
    <property type="entry name" value="C-terminal effector domain of the bipartite response regulators"/>
    <property type="match status" value="1"/>
</dbReference>
<dbReference type="GO" id="GO:0043531">
    <property type="term" value="F:ADP binding"/>
    <property type="evidence" value="ECO:0007669"/>
    <property type="project" value="InterPro"/>
</dbReference>
<evidence type="ECO:0000259" key="6">
    <source>
        <dbReference type="SMART" id="SM00382"/>
    </source>
</evidence>
<dbReference type="InterPro" id="IPR016032">
    <property type="entry name" value="Sig_transdc_resp-reg_C-effctor"/>
</dbReference>
<comment type="caution">
    <text evidence="9">The sequence shown here is derived from an EMBL/GenBank/DDBJ whole genome shotgun (WGS) entry which is preliminary data.</text>
</comment>
<dbReference type="Gene3D" id="3.40.50.300">
    <property type="entry name" value="P-loop containing nucleotide triphosphate hydrolases"/>
    <property type="match status" value="1"/>
</dbReference>
<dbReference type="Proteomes" id="UP000319818">
    <property type="component" value="Unassembled WGS sequence"/>
</dbReference>
<dbReference type="InterPro" id="IPR041664">
    <property type="entry name" value="AAA_16"/>
</dbReference>
<feature type="domain" description="Bacterial transcriptional activator" evidence="8">
    <location>
        <begin position="161"/>
        <end position="307"/>
    </location>
</feature>
<dbReference type="PANTHER" id="PTHR35807:SF1">
    <property type="entry name" value="TRANSCRIPTIONAL REGULATOR REDD"/>
    <property type="match status" value="1"/>
</dbReference>
<evidence type="ECO:0000256" key="4">
    <source>
        <dbReference type="ARBA" id="ARBA00023163"/>
    </source>
</evidence>
<feature type="domain" description="OmpR/PhoB-type" evidence="7">
    <location>
        <begin position="81"/>
        <end position="154"/>
    </location>
</feature>
<dbReference type="SMART" id="SM00382">
    <property type="entry name" value="AAA"/>
    <property type="match status" value="1"/>
</dbReference>
<dbReference type="InterPro" id="IPR036388">
    <property type="entry name" value="WH-like_DNA-bd_sf"/>
</dbReference>
<dbReference type="InterPro" id="IPR003593">
    <property type="entry name" value="AAA+_ATPase"/>
</dbReference>
<dbReference type="GO" id="GO:0006355">
    <property type="term" value="P:regulation of DNA-templated transcription"/>
    <property type="evidence" value="ECO:0007669"/>
    <property type="project" value="InterPro"/>
</dbReference>
<keyword evidence="10" id="KW-1185">Reference proteome</keyword>
<dbReference type="PRINTS" id="PR00364">
    <property type="entry name" value="DISEASERSIST"/>
</dbReference>
<feature type="domain" description="AAA+ ATPase" evidence="6">
    <location>
        <begin position="358"/>
        <end position="497"/>
    </location>
</feature>
<dbReference type="InterPro" id="IPR005158">
    <property type="entry name" value="BTAD"/>
</dbReference>
<dbReference type="InterPro" id="IPR001867">
    <property type="entry name" value="OmpR/PhoB-type_DNA-bd"/>
</dbReference>
<dbReference type="RefSeq" id="WP_281290498.1">
    <property type="nucleotide sequence ID" value="NZ_VFPH01000002.1"/>
</dbReference>
<protein>
    <submittedName>
        <fullName evidence="9">DNA-binding SARP family transcriptional activator</fullName>
    </submittedName>
</protein>
<dbReference type="CDD" id="cd15831">
    <property type="entry name" value="BTAD"/>
    <property type="match status" value="1"/>
</dbReference>
<dbReference type="Pfam" id="PF13191">
    <property type="entry name" value="AAA_16"/>
    <property type="match status" value="1"/>
</dbReference>
<dbReference type="AlphaFoldDB" id="A0A543FZG1"/>
<dbReference type="SUPFAM" id="SSF52540">
    <property type="entry name" value="P-loop containing nucleoside triphosphate hydrolases"/>
    <property type="match status" value="1"/>
</dbReference>
<dbReference type="InterPro" id="IPR027417">
    <property type="entry name" value="P-loop_NTPase"/>
</dbReference>
<name>A0A543FZG1_9PSEU</name>
<keyword evidence="4" id="KW-0804">Transcription</keyword>
<evidence type="ECO:0000313" key="9">
    <source>
        <dbReference type="EMBL" id="TQM39144.1"/>
    </source>
</evidence>
<evidence type="ECO:0000259" key="8">
    <source>
        <dbReference type="SMART" id="SM01043"/>
    </source>
</evidence>
<dbReference type="GO" id="GO:0003677">
    <property type="term" value="F:DNA binding"/>
    <property type="evidence" value="ECO:0007669"/>
    <property type="project" value="UniProtKB-KW"/>
</dbReference>
<keyword evidence="3 9" id="KW-0238">DNA-binding</keyword>
<evidence type="ECO:0000256" key="1">
    <source>
        <dbReference type="ARBA" id="ARBA00005820"/>
    </source>
</evidence>
<sequence length="612" mass="65893">MTHQEATSHAIPAKADPADSGRPAPLRSRAGRAGGARTTRSGRTRTSRRPDRRGPLADRPVPGTHGRVQVARPTAGPLARAAGVDPRGKQRTLLAVLLLDANRTVPIRELADKLWNDDTPADPRSTIQKYVMRLRRALAGTGSAIVTEADGYRIEVAPGRLDLQAFDHLLERAAEAVEAHQLQHALAHLENALQLWRAVPPLADAASDAVHREDVPRLVERYLRAVEMRMDIGLQLGRHAELCDELLGLVGRYPLRERFWAQRMRALHGANRQADALTAYRTVTQLLAEEFRIEPGDELRTVHQQILTGTTPDPVPAGTAHTRSPTRQLPMPTAGIVGRRAPIDDIVQTLGSEPAQRRHPLVLVTGPPGVGKTTVAIAAAHRLAPHYPDGQLFAELDEHPFITGSTLGVLQYFLRTLGTPPDALPTRLDDAVATFRSMTADKRLLVVLDGVTDGNAIRTLLPGAVTCGVLITGRQSSKLASLLVSPGGRHVALDVLPAKDALDLLAAVAGEQRVRGEREAARRLVDACGGSPLALRTVAARLATDPGLTIATCVSESAAGYAPALHASTTRPRNRIRRLRATPAHGTLPCPLLAGCGSWHFGHHVPKKSRSM</sequence>
<gene>
    <name evidence="9" type="ORF">FB388_6399</name>
</gene>
<dbReference type="Gene3D" id="1.10.10.10">
    <property type="entry name" value="Winged helix-like DNA-binding domain superfamily/Winged helix DNA-binding domain"/>
    <property type="match status" value="1"/>
</dbReference>
<dbReference type="GO" id="GO:0000160">
    <property type="term" value="P:phosphorelay signal transduction system"/>
    <property type="evidence" value="ECO:0007669"/>
    <property type="project" value="InterPro"/>
</dbReference>
<dbReference type="Pfam" id="PF03704">
    <property type="entry name" value="BTAD"/>
    <property type="match status" value="1"/>
</dbReference>
<feature type="region of interest" description="Disordered" evidence="5">
    <location>
        <begin position="1"/>
        <end position="85"/>
    </location>
</feature>
<organism evidence="9 10">
    <name type="scientific">Pseudonocardia cypriaca</name>
    <dbReference type="NCBI Taxonomy" id="882449"/>
    <lineage>
        <taxon>Bacteria</taxon>
        <taxon>Bacillati</taxon>
        <taxon>Actinomycetota</taxon>
        <taxon>Actinomycetes</taxon>
        <taxon>Pseudonocardiales</taxon>
        <taxon>Pseudonocardiaceae</taxon>
        <taxon>Pseudonocardia</taxon>
    </lineage>
</organism>
<keyword evidence="2" id="KW-0805">Transcription regulation</keyword>
<accession>A0A543FZG1</accession>
<dbReference type="SMART" id="SM00862">
    <property type="entry name" value="Trans_reg_C"/>
    <property type="match status" value="1"/>
</dbReference>
<dbReference type="PANTHER" id="PTHR35807">
    <property type="entry name" value="TRANSCRIPTIONAL REGULATOR REDD-RELATED"/>
    <property type="match status" value="1"/>
</dbReference>
<dbReference type="SUPFAM" id="SSF48452">
    <property type="entry name" value="TPR-like"/>
    <property type="match status" value="1"/>
</dbReference>
<dbReference type="InterPro" id="IPR011990">
    <property type="entry name" value="TPR-like_helical_dom_sf"/>
</dbReference>
<evidence type="ECO:0000313" key="10">
    <source>
        <dbReference type="Proteomes" id="UP000319818"/>
    </source>
</evidence>